<dbReference type="GO" id="GO:0006952">
    <property type="term" value="P:defense response"/>
    <property type="evidence" value="ECO:0007669"/>
    <property type="project" value="UniProtKB-KW"/>
</dbReference>
<dbReference type="FunFam" id="3.40.50.300:FF:001091">
    <property type="entry name" value="Probable disease resistance protein At1g61300"/>
    <property type="match status" value="1"/>
</dbReference>
<reference evidence="12 13" key="1">
    <citation type="submission" date="2019-09" db="EMBL/GenBank/DDBJ databases">
        <authorList>
            <person name="Ou C."/>
        </authorList>
    </citation>
    <scope>NUCLEOTIDE SEQUENCE [LARGE SCALE GENOMIC DNA]</scope>
    <source>
        <strain evidence="12">S2</strain>
        <tissue evidence="12">Leaf</tissue>
    </source>
</reference>
<reference evidence="12 13" key="3">
    <citation type="submission" date="2019-11" db="EMBL/GenBank/DDBJ databases">
        <title>A de novo genome assembly of a pear dwarfing rootstock.</title>
        <authorList>
            <person name="Wang F."/>
            <person name="Wang J."/>
            <person name="Li S."/>
            <person name="Zhang Y."/>
            <person name="Fang M."/>
            <person name="Ma L."/>
            <person name="Zhao Y."/>
            <person name="Jiang S."/>
        </authorList>
    </citation>
    <scope>NUCLEOTIDE SEQUENCE [LARGE SCALE GENOMIC DNA]</scope>
    <source>
        <strain evidence="12">S2</strain>
        <tissue evidence="12">Leaf</tissue>
    </source>
</reference>
<keyword evidence="5" id="KW-0611">Plant defense</keyword>
<evidence type="ECO:0000256" key="6">
    <source>
        <dbReference type="ARBA" id="ARBA00022840"/>
    </source>
</evidence>
<dbReference type="Proteomes" id="UP000327157">
    <property type="component" value="Chromosome 17"/>
</dbReference>
<dbReference type="PANTHER" id="PTHR33463">
    <property type="entry name" value="NB-ARC DOMAIN-CONTAINING PROTEIN-RELATED"/>
    <property type="match status" value="1"/>
</dbReference>
<evidence type="ECO:0000259" key="8">
    <source>
        <dbReference type="Pfam" id="PF00931"/>
    </source>
</evidence>
<dbReference type="InterPro" id="IPR050905">
    <property type="entry name" value="Plant_NBS-LRR"/>
</dbReference>
<proteinExistence type="inferred from homology"/>
<evidence type="ECO:0000313" key="13">
    <source>
        <dbReference type="Proteomes" id="UP000327157"/>
    </source>
</evidence>
<dbReference type="Pfam" id="PF23559">
    <property type="entry name" value="WHD_DRP"/>
    <property type="match status" value="1"/>
</dbReference>
<sequence length="911" mass="103714">MGNIFSVSISCDPTANFCCWGFLSQQANYISKFGENREALNRSLQELTALKNDLVRRVEVAELQTSMMRLDQVKLWIEKAETIETQVREVQNCADREIQKSCSGVYCSKNCFPSYKYGKKVFKMLVEVDALKNKGSFEEAATESLPVGVVYEMPTEPTVGMESMFDQVWRHVEDDQVGTIGLYGMGGVGKTTLLTKIHNKFAFSTSYHFDPVIWIVVSKDHRLDILQDKIGEKLGILNDKWKHKETHEKAQHIFKFLSKKKFVLLLDDLWEPVEMIIVGIPNPAIPDPVTPGPANNKKSKIIFTTRLEHICSCMDAQIKMKVTCLMPNQAWTLFQEKVGKETLQSHPDIPKLAQVVANECDGLPLAIITVARAMTCKKTPHEWKHAIRVLKESASEFSMMGDKVFPLLKFSYDNLPSEKVKSCFLYCALFPEDFLISKDDLLYFWMCEEMFEDVNVDEAKYETYHIIGTLLSVCLLEEEGNFVKMHDVIRDMALWLACDCGKENESILVHAGLPRTPNVEKWKNTKRVSLFGSHFESLVETPKSPNLLTLLLRGGGGPLNMIADGFFDHMPTLRVLDLSENLNITKLPSGVSKLISLQHLNLSRTGLRKLPVQLKACVRLKYLDLEHMDELDFVPPNLISSFPVLKVLRTLACGSSDRIFFDGEGALIEEIQGLEYLEVLTLSVRSSSCFQKLFSYHKLVTRIRTLQLSDGKNQASFLDISSLVDMKHLDTLYIRETPNWKQLEVYWAGRAPNDPRDLMMIKQNCFLCLQFIEVSRCPDLKDMTWLIFSPNLSHLRVDACNDIEKIIDLERLGGVGNVVQELNPFGKLTVLSLSSLPRLNSIHDRALPFPYLKEIKVLACTALRKLPLNSTSAEGSNIVIRGHEYWWSFLEWEDEDARKVFLPCFQNTTTK</sequence>
<keyword evidence="13" id="KW-1185">Reference proteome</keyword>
<dbReference type="InterPro" id="IPR027417">
    <property type="entry name" value="P-loop_NTPase"/>
</dbReference>
<dbReference type="AlphaFoldDB" id="A0A5N5G7I0"/>
<dbReference type="Gene3D" id="1.10.10.10">
    <property type="entry name" value="Winged helix-like DNA-binding domain superfamily/Winged helix DNA-binding domain"/>
    <property type="match status" value="1"/>
</dbReference>
<keyword evidence="2" id="KW-0433">Leucine-rich repeat</keyword>
<evidence type="ECO:0000256" key="2">
    <source>
        <dbReference type="ARBA" id="ARBA00022614"/>
    </source>
</evidence>
<dbReference type="InterPro" id="IPR002182">
    <property type="entry name" value="NB-ARC"/>
</dbReference>
<evidence type="ECO:0000256" key="7">
    <source>
        <dbReference type="SAM" id="Coils"/>
    </source>
</evidence>
<dbReference type="EMBL" id="SMOL01000487">
    <property type="protein sequence ID" value="KAB2611385.1"/>
    <property type="molecule type" value="Genomic_DNA"/>
</dbReference>
<dbReference type="InterPro" id="IPR058922">
    <property type="entry name" value="WHD_DRP"/>
</dbReference>
<comment type="similarity">
    <text evidence="1">Belongs to the disease resistance NB-LRR family.</text>
</comment>
<evidence type="ECO:0000256" key="1">
    <source>
        <dbReference type="ARBA" id="ARBA00008894"/>
    </source>
</evidence>
<reference evidence="13" key="2">
    <citation type="submission" date="2019-10" db="EMBL/GenBank/DDBJ databases">
        <title>A de novo genome assembly of a pear dwarfing rootstock.</title>
        <authorList>
            <person name="Wang F."/>
            <person name="Wang J."/>
            <person name="Li S."/>
            <person name="Zhang Y."/>
            <person name="Fang M."/>
            <person name="Ma L."/>
            <person name="Zhao Y."/>
            <person name="Jiang S."/>
        </authorList>
    </citation>
    <scope>NUCLEOTIDE SEQUENCE [LARGE SCALE GENOMIC DNA]</scope>
</reference>
<dbReference type="Gene3D" id="3.40.50.300">
    <property type="entry name" value="P-loop containing nucleotide triphosphate hydrolases"/>
    <property type="match status" value="1"/>
</dbReference>
<comment type="caution">
    <text evidence="12">The sequence shown here is derived from an EMBL/GenBank/DDBJ whole genome shotgun (WGS) entry which is preliminary data.</text>
</comment>
<feature type="domain" description="Disease resistance R13L4/SHOC-2-like LRR" evidence="11">
    <location>
        <begin position="571"/>
        <end position="738"/>
    </location>
</feature>
<feature type="coiled-coil region" evidence="7">
    <location>
        <begin position="37"/>
        <end position="64"/>
    </location>
</feature>
<dbReference type="InterPro" id="IPR036388">
    <property type="entry name" value="WH-like_DNA-bd_sf"/>
</dbReference>
<feature type="domain" description="Disease resistance protein At4g27190-like leucine-rich repeats" evidence="9">
    <location>
        <begin position="760"/>
        <end position="866"/>
    </location>
</feature>
<dbReference type="GO" id="GO:0043531">
    <property type="term" value="F:ADP binding"/>
    <property type="evidence" value="ECO:0007669"/>
    <property type="project" value="InterPro"/>
</dbReference>
<dbReference type="FunFam" id="1.10.8.430:FF:000003">
    <property type="entry name" value="Probable disease resistance protein At5g66910"/>
    <property type="match status" value="1"/>
</dbReference>
<evidence type="ECO:0000256" key="4">
    <source>
        <dbReference type="ARBA" id="ARBA00022741"/>
    </source>
</evidence>
<dbReference type="SUPFAM" id="SSF52540">
    <property type="entry name" value="P-loop containing nucleoside triphosphate hydrolases"/>
    <property type="match status" value="1"/>
</dbReference>
<dbReference type="InterPro" id="IPR055414">
    <property type="entry name" value="LRR_R13L4/SHOC2-like"/>
</dbReference>
<dbReference type="InterPro" id="IPR057135">
    <property type="entry name" value="At4g27190-like_LRR"/>
</dbReference>
<dbReference type="Pfam" id="PF00931">
    <property type="entry name" value="NB-ARC"/>
    <property type="match status" value="1"/>
</dbReference>
<evidence type="ECO:0000259" key="9">
    <source>
        <dbReference type="Pfam" id="PF23247"/>
    </source>
</evidence>
<evidence type="ECO:0000313" key="12">
    <source>
        <dbReference type="EMBL" id="KAB2611385.1"/>
    </source>
</evidence>
<name>A0A5N5G7I0_9ROSA</name>
<dbReference type="Gene3D" id="3.80.10.10">
    <property type="entry name" value="Ribonuclease Inhibitor"/>
    <property type="match status" value="2"/>
</dbReference>
<feature type="domain" description="Disease resistance protein winged helix" evidence="10">
    <location>
        <begin position="429"/>
        <end position="493"/>
    </location>
</feature>
<dbReference type="SUPFAM" id="SSF52058">
    <property type="entry name" value="L domain-like"/>
    <property type="match status" value="1"/>
</dbReference>
<dbReference type="PANTHER" id="PTHR33463:SF220">
    <property type="entry name" value="NB-ARC DOMAIN-CONTAINING PROTEIN"/>
    <property type="match status" value="1"/>
</dbReference>
<evidence type="ECO:0000256" key="5">
    <source>
        <dbReference type="ARBA" id="ARBA00022821"/>
    </source>
</evidence>
<dbReference type="Pfam" id="PF23247">
    <property type="entry name" value="LRR_RPS2"/>
    <property type="match status" value="1"/>
</dbReference>
<dbReference type="OrthoDB" id="664960at2759"/>
<evidence type="ECO:0000259" key="11">
    <source>
        <dbReference type="Pfam" id="PF23598"/>
    </source>
</evidence>
<keyword evidence="6" id="KW-0067">ATP-binding</keyword>
<keyword evidence="7" id="KW-0175">Coiled coil</keyword>
<keyword evidence="4" id="KW-0547">Nucleotide-binding</keyword>
<dbReference type="InterPro" id="IPR042197">
    <property type="entry name" value="Apaf_helical"/>
</dbReference>
<dbReference type="GO" id="GO:0005524">
    <property type="term" value="F:ATP binding"/>
    <property type="evidence" value="ECO:0007669"/>
    <property type="project" value="UniProtKB-KW"/>
</dbReference>
<protein>
    <submittedName>
        <fullName evidence="12">Disease resistance protein</fullName>
    </submittedName>
</protein>
<evidence type="ECO:0000259" key="10">
    <source>
        <dbReference type="Pfam" id="PF23559"/>
    </source>
</evidence>
<dbReference type="Pfam" id="PF23598">
    <property type="entry name" value="LRR_14"/>
    <property type="match status" value="1"/>
</dbReference>
<gene>
    <name evidence="12" type="ORF">D8674_019417</name>
</gene>
<feature type="domain" description="NB-ARC" evidence="8">
    <location>
        <begin position="162"/>
        <end position="343"/>
    </location>
</feature>
<organism evidence="12 13">
    <name type="scientific">Pyrus ussuriensis x Pyrus communis</name>
    <dbReference type="NCBI Taxonomy" id="2448454"/>
    <lineage>
        <taxon>Eukaryota</taxon>
        <taxon>Viridiplantae</taxon>
        <taxon>Streptophyta</taxon>
        <taxon>Embryophyta</taxon>
        <taxon>Tracheophyta</taxon>
        <taxon>Spermatophyta</taxon>
        <taxon>Magnoliopsida</taxon>
        <taxon>eudicotyledons</taxon>
        <taxon>Gunneridae</taxon>
        <taxon>Pentapetalae</taxon>
        <taxon>rosids</taxon>
        <taxon>fabids</taxon>
        <taxon>Rosales</taxon>
        <taxon>Rosaceae</taxon>
        <taxon>Amygdaloideae</taxon>
        <taxon>Maleae</taxon>
        <taxon>Pyrus</taxon>
    </lineage>
</organism>
<keyword evidence="3" id="KW-0677">Repeat</keyword>
<evidence type="ECO:0000256" key="3">
    <source>
        <dbReference type="ARBA" id="ARBA00022737"/>
    </source>
</evidence>
<dbReference type="PRINTS" id="PR00364">
    <property type="entry name" value="DISEASERSIST"/>
</dbReference>
<dbReference type="FunFam" id="1.10.10.10:FF:000322">
    <property type="entry name" value="Probable disease resistance protein At1g63360"/>
    <property type="match status" value="1"/>
</dbReference>
<dbReference type="Gene3D" id="1.10.8.430">
    <property type="entry name" value="Helical domain of apoptotic protease-activating factors"/>
    <property type="match status" value="1"/>
</dbReference>
<accession>A0A5N5G7I0</accession>
<dbReference type="InterPro" id="IPR032675">
    <property type="entry name" value="LRR_dom_sf"/>
</dbReference>